<evidence type="ECO:0000313" key="4">
    <source>
        <dbReference type="Proteomes" id="UP001214638"/>
    </source>
</evidence>
<reference evidence="3" key="1">
    <citation type="journal article" date="2023" name="Nat. Microbiol.">
        <title>Babesia duncani multi-omics identifies virulence factors and drug targets.</title>
        <authorList>
            <person name="Singh P."/>
            <person name="Lonardi S."/>
            <person name="Liang Q."/>
            <person name="Vydyam P."/>
            <person name="Khabirova E."/>
            <person name="Fang T."/>
            <person name="Gihaz S."/>
            <person name="Thekkiniath J."/>
            <person name="Munshi M."/>
            <person name="Abel S."/>
            <person name="Ciampossin L."/>
            <person name="Batugedara G."/>
            <person name="Gupta M."/>
            <person name="Lu X.M."/>
            <person name="Lenz T."/>
            <person name="Chakravarty S."/>
            <person name="Cornillot E."/>
            <person name="Hu Y."/>
            <person name="Ma W."/>
            <person name="Gonzalez L.M."/>
            <person name="Sanchez S."/>
            <person name="Estrada K."/>
            <person name="Sanchez-Flores A."/>
            <person name="Montero E."/>
            <person name="Harb O.S."/>
            <person name="Le Roch K.G."/>
            <person name="Mamoun C.B."/>
        </authorList>
    </citation>
    <scope>NUCLEOTIDE SEQUENCE</scope>
    <source>
        <strain evidence="3">WA1</strain>
    </source>
</reference>
<feature type="coiled-coil region" evidence="1">
    <location>
        <begin position="131"/>
        <end position="158"/>
    </location>
</feature>
<dbReference type="EMBL" id="JALLKP010000002">
    <property type="protein sequence ID" value="KAK2196566.1"/>
    <property type="molecule type" value="Genomic_DNA"/>
</dbReference>
<dbReference type="RefSeq" id="XP_067803408.1">
    <property type="nucleotide sequence ID" value="XM_067946844.1"/>
</dbReference>
<sequence length="610" mass="68928">MSRKPQNLGLEQQGPRRYNEFNKTTNQNVGNDRYNLQSFWLPEPQDNVDTASSNPSHRMEYQSNVFNQKIEPGCINTGPIKYRMPSSYSNKHTISLKPYENNMIIRNDTMPIEYDPSISSVDSSNSGLLDIDKLKSNTQQLRNELEKVKQLANAVAESNVNNRIPHTRIYKNQSNTRTNVHKSSGQYSPTEKSVWLKAIEELSSGVGSLALFACKVINYTGKGALKLIDAAEDIADEQYTRSPECFDSIQDEHKRRYLNNMTRKMDDLVSANGESTRLNVHGYNGIGKCYHHGARNNNVNGIQEKYSRQPEKLYKTSYDNNNMEQQKQMDYHHYSTSTRQIPIQVEYNPVVPCDAHVNDPVNLKPFIEANCKVGCYRSVNGDITAVEKGTINADAQIRHNIRLENKVDHIGKEVHFGFNRPHELPQPSTLHLKDMQSSGMNRRLQSSNINQQHQSLEHTAHVTRTMGNPENYRNFPDTKTSIVTIENQGTGSFTDVIGAESRNLKLNDMQTPGQLIIAKAELTAIVEKIKPSSNLTESVDHAISTNVEISAKNSQIEKEGENQESSIIEEKGLMAEITKTCSTSETSSVASRTKRFFFSKKGRKSANSYK</sequence>
<keyword evidence="1" id="KW-0175">Coiled coil</keyword>
<keyword evidence="4" id="KW-1185">Reference proteome</keyword>
<proteinExistence type="predicted"/>
<organism evidence="3 4">
    <name type="scientific">Babesia duncani</name>
    <dbReference type="NCBI Taxonomy" id="323732"/>
    <lineage>
        <taxon>Eukaryota</taxon>
        <taxon>Sar</taxon>
        <taxon>Alveolata</taxon>
        <taxon>Apicomplexa</taxon>
        <taxon>Aconoidasida</taxon>
        <taxon>Piroplasmida</taxon>
        <taxon>Babesiidae</taxon>
        <taxon>Babesia</taxon>
    </lineage>
</organism>
<protein>
    <submittedName>
        <fullName evidence="3">Uncharacterized protein</fullName>
    </submittedName>
</protein>
<gene>
    <name evidence="3" type="ORF">BdWA1_001813</name>
</gene>
<comment type="caution">
    <text evidence="3">The sequence shown here is derived from an EMBL/GenBank/DDBJ whole genome shotgun (WGS) entry which is preliminary data.</text>
</comment>
<dbReference type="Proteomes" id="UP001214638">
    <property type="component" value="Unassembled WGS sequence"/>
</dbReference>
<accession>A0AAD9PL48</accession>
<name>A0AAD9PL48_9APIC</name>
<dbReference type="KEGG" id="bdw:94336111"/>
<dbReference type="AlphaFoldDB" id="A0AAD9PL48"/>
<feature type="region of interest" description="Disordered" evidence="2">
    <location>
        <begin position="1"/>
        <end position="29"/>
    </location>
</feature>
<evidence type="ECO:0000256" key="2">
    <source>
        <dbReference type="SAM" id="MobiDB-lite"/>
    </source>
</evidence>
<evidence type="ECO:0000256" key="1">
    <source>
        <dbReference type="SAM" id="Coils"/>
    </source>
</evidence>
<evidence type="ECO:0000313" key="3">
    <source>
        <dbReference type="EMBL" id="KAK2196566.1"/>
    </source>
</evidence>
<dbReference type="GeneID" id="94336111"/>